<dbReference type="Proteomes" id="UP000271533">
    <property type="component" value="Chromosome"/>
</dbReference>
<dbReference type="Gene3D" id="3.60.21.10">
    <property type="match status" value="1"/>
</dbReference>
<evidence type="ECO:0000256" key="1">
    <source>
        <dbReference type="ARBA" id="ARBA00003413"/>
    </source>
</evidence>
<dbReference type="Pfam" id="PF00149">
    <property type="entry name" value="Metallophos"/>
    <property type="match status" value="1"/>
</dbReference>
<dbReference type="NCBIfam" id="NF001204">
    <property type="entry name" value="PRK00166.1"/>
    <property type="match status" value="1"/>
</dbReference>
<dbReference type="OrthoDB" id="9807890at2"/>
<evidence type="ECO:0000256" key="3">
    <source>
        <dbReference type="ARBA" id="ARBA00022801"/>
    </source>
</evidence>
<dbReference type="AlphaFoldDB" id="A0A3G2I6H8"/>
<name>A0A3G2I6H8_BUCRM</name>
<reference evidence="7 8" key="1">
    <citation type="submission" date="2018-10" db="EMBL/GenBank/DDBJ databases">
        <title>Genome sequence of the corn leaf aphid (Rhopalosiphum maidis Fitch).</title>
        <authorList>
            <person name="Chen W."/>
            <person name="Shakir S."/>
            <person name="Bigham M."/>
            <person name="Fei Z."/>
            <person name="Jander G."/>
        </authorList>
    </citation>
    <scope>NUCLEOTIDE SEQUENCE [LARGE SCALE GENOMIC DNA]</scope>
    <source>
        <strain evidence="7 8">BTI</strain>
    </source>
</reference>
<sequence length="273" mass="32101">MSIYIISDIHGCYKELKLLLKKTFFNDQKDYLWIAGDLVSRGPNSLKVIRYLYSLKKRVKIILGNHDLNLIAVHAGVKENKKENCFDEFLSAKDNVELINWLRCQSILKIDEKRKIIVSHAGISPKWDIDTAKKYALEIEEHLSGENYSSFLKSVFNNNINHWNVNLNTLDRLRYSINVFTRMRYCYPDGKLNFSCKKSPNLVKYPLIPWFKMSHSFSKEYSVFFGHWSSLKGTQVSQPFFPLDNGCCWGGELTMFRWEDKKYFSQSFQERNS</sequence>
<protein>
    <recommendedName>
        <fullName evidence="5">Bis(5'-nucleosyl)-tetraphosphatase, symmetrical</fullName>
        <ecNumber evidence="5">3.6.1.41</ecNumber>
    </recommendedName>
    <alternativeName>
        <fullName evidence="5">Ap4A hydrolase</fullName>
    </alternativeName>
    <alternativeName>
        <fullName evidence="5">Diadenosine 5',5'''-P1,P4-tetraphosphate pyrophosphohydrolase</fullName>
    </alternativeName>
    <alternativeName>
        <fullName evidence="5">Diadenosine tetraphosphatase</fullName>
    </alternativeName>
</protein>
<evidence type="ECO:0000259" key="6">
    <source>
        <dbReference type="Pfam" id="PF00149"/>
    </source>
</evidence>
<proteinExistence type="inferred from homology"/>
<evidence type="ECO:0000313" key="8">
    <source>
        <dbReference type="Proteomes" id="UP000271533"/>
    </source>
</evidence>
<dbReference type="PIRSF" id="PIRSF000903">
    <property type="entry name" value="B5n-ttraPtase_sm"/>
    <property type="match status" value="1"/>
</dbReference>
<accession>A0A3G2I6H8</accession>
<gene>
    <name evidence="5" type="primary">apaH</name>
    <name evidence="7" type="ORF">D8S97_03050</name>
</gene>
<organism evidence="7 8">
    <name type="scientific">Buchnera aphidicola subsp. Rhopalosiphum maidis</name>
    <dbReference type="NCBI Taxonomy" id="118109"/>
    <lineage>
        <taxon>Bacteria</taxon>
        <taxon>Pseudomonadati</taxon>
        <taxon>Pseudomonadota</taxon>
        <taxon>Gammaproteobacteria</taxon>
        <taxon>Enterobacterales</taxon>
        <taxon>Erwiniaceae</taxon>
        <taxon>Buchnera</taxon>
    </lineage>
</organism>
<dbReference type="PANTHER" id="PTHR40942">
    <property type="match status" value="1"/>
</dbReference>
<dbReference type="RefSeq" id="WP_158361607.1">
    <property type="nucleotide sequence ID" value="NZ_CP032759.1"/>
</dbReference>
<dbReference type="InterPro" id="IPR004843">
    <property type="entry name" value="Calcineurin-like_PHP"/>
</dbReference>
<evidence type="ECO:0000313" key="7">
    <source>
        <dbReference type="EMBL" id="AYN24899.1"/>
    </source>
</evidence>
<dbReference type="HAMAP" id="MF_00199">
    <property type="entry name" value="ApaH"/>
    <property type="match status" value="1"/>
</dbReference>
<dbReference type="EC" id="3.6.1.41" evidence="5"/>
<dbReference type="GO" id="GO:0008803">
    <property type="term" value="F:bis(5'-nucleosyl)-tetraphosphatase (symmetrical) activity"/>
    <property type="evidence" value="ECO:0007669"/>
    <property type="project" value="UniProtKB-UniRule"/>
</dbReference>
<keyword evidence="3 5" id="KW-0378">Hydrolase</keyword>
<dbReference type="PANTHER" id="PTHR40942:SF2">
    <property type="entry name" value="CYTOCHROME-RELATED"/>
    <property type="match status" value="1"/>
</dbReference>
<evidence type="ECO:0000256" key="5">
    <source>
        <dbReference type="HAMAP-Rule" id="MF_00199"/>
    </source>
</evidence>
<comment type="catalytic activity">
    <reaction evidence="4 5">
        <text>P(1),P(4)-bis(5'-adenosyl) tetraphosphate + H2O = 2 ADP + 2 H(+)</text>
        <dbReference type="Rhea" id="RHEA:24252"/>
        <dbReference type="ChEBI" id="CHEBI:15377"/>
        <dbReference type="ChEBI" id="CHEBI:15378"/>
        <dbReference type="ChEBI" id="CHEBI:58141"/>
        <dbReference type="ChEBI" id="CHEBI:456216"/>
        <dbReference type="EC" id="3.6.1.41"/>
    </reaction>
</comment>
<comment type="function">
    <text evidence="1 5">Hydrolyzes diadenosine 5',5'''-P1,P4-tetraphosphate to yield ADP.</text>
</comment>
<evidence type="ECO:0000256" key="4">
    <source>
        <dbReference type="ARBA" id="ARBA00049417"/>
    </source>
</evidence>
<dbReference type="InterPro" id="IPR004617">
    <property type="entry name" value="ApaH"/>
</dbReference>
<dbReference type="EMBL" id="CP032759">
    <property type="protein sequence ID" value="AYN24899.1"/>
    <property type="molecule type" value="Genomic_DNA"/>
</dbReference>
<comment type="similarity">
    <text evidence="2 5">Belongs to the Ap4A hydrolase family.</text>
</comment>
<feature type="domain" description="Calcineurin-like phosphoesterase" evidence="6">
    <location>
        <begin position="1"/>
        <end position="154"/>
    </location>
</feature>
<dbReference type="SUPFAM" id="SSF56300">
    <property type="entry name" value="Metallo-dependent phosphatases"/>
    <property type="match status" value="1"/>
</dbReference>
<dbReference type="NCBIfam" id="TIGR00668">
    <property type="entry name" value="apaH"/>
    <property type="match status" value="1"/>
</dbReference>
<evidence type="ECO:0000256" key="2">
    <source>
        <dbReference type="ARBA" id="ARBA00005419"/>
    </source>
</evidence>
<dbReference type="InterPro" id="IPR029052">
    <property type="entry name" value="Metallo-depent_PP-like"/>
</dbReference>
<dbReference type="CDD" id="cd07422">
    <property type="entry name" value="MPP_ApaH"/>
    <property type="match status" value="1"/>
</dbReference>